<evidence type="ECO:0008006" key="3">
    <source>
        <dbReference type="Google" id="ProtNLM"/>
    </source>
</evidence>
<sequence length="86" mass="9293">SFRLPDDHPSIAAAENAVRQIGREPYAQVSNGGLDANWLSRHGIDAVTMGCGQRNIHTADERLVISDYIDACRIATWLITDGASNG</sequence>
<dbReference type="GO" id="GO:0016787">
    <property type="term" value="F:hydrolase activity"/>
    <property type="evidence" value="ECO:0007669"/>
    <property type="project" value="InterPro"/>
</dbReference>
<dbReference type="EMBL" id="BARS01027252">
    <property type="protein sequence ID" value="GAG09838.1"/>
    <property type="molecule type" value="Genomic_DNA"/>
</dbReference>
<dbReference type="PANTHER" id="PTHR42994:SF2">
    <property type="entry name" value="PEPTIDASE"/>
    <property type="match status" value="1"/>
</dbReference>
<dbReference type="AlphaFoldDB" id="X0VBH4"/>
<dbReference type="InterPro" id="IPR002933">
    <property type="entry name" value="Peptidase_M20"/>
</dbReference>
<name>X0VBH4_9ZZZZ</name>
<accession>X0VBH4</accession>
<comment type="caution">
    <text evidence="2">The sequence shown here is derived from an EMBL/GenBank/DDBJ whole genome shotgun (WGS) entry which is preliminary data.</text>
</comment>
<comment type="cofactor">
    <cofactor evidence="1">
        <name>Zn(2+)</name>
        <dbReference type="ChEBI" id="CHEBI:29105"/>
    </cofactor>
</comment>
<dbReference type="Gene3D" id="3.40.630.10">
    <property type="entry name" value="Zn peptidases"/>
    <property type="match status" value="1"/>
</dbReference>
<reference evidence="2" key="1">
    <citation type="journal article" date="2014" name="Front. Microbiol.">
        <title>High frequency of phylogenetically diverse reductive dehalogenase-homologous genes in deep subseafloor sedimentary metagenomes.</title>
        <authorList>
            <person name="Kawai M."/>
            <person name="Futagami T."/>
            <person name="Toyoda A."/>
            <person name="Takaki Y."/>
            <person name="Nishi S."/>
            <person name="Hori S."/>
            <person name="Arai W."/>
            <person name="Tsubouchi T."/>
            <person name="Morono Y."/>
            <person name="Uchiyama I."/>
            <person name="Ito T."/>
            <person name="Fujiyama A."/>
            <person name="Inagaki F."/>
            <person name="Takami H."/>
        </authorList>
    </citation>
    <scope>NUCLEOTIDE SEQUENCE</scope>
    <source>
        <strain evidence="2">Expedition CK06-06</strain>
    </source>
</reference>
<evidence type="ECO:0000313" key="2">
    <source>
        <dbReference type="EMBL" id="GAG09838.1"/>
    </source>
</evidence>
<organism evidence="2">
    <name type="scientific">marine sediment metagenome</name>
    <dbReference type="NCBI Taxonomy" id="412755"/>
    <lineage>
        <taxon>unclassified sequences</taxon>
        <taxon>metagenomes</taxon>
        <taxon>ecological metagenomes</taxon>
    </lineage>
</organism>
<feature type="non-terminal residue" evidence="2">
    <location>
        <position position="1"/>
    </location>
</feature>
<dbReference type="Pfam" id="PF01546">
    <property type="entry name" value="Peptidase_M20"/>
    <property type="match status" value="1"/>
</dbReference>
<dbReference type="PANTHER" id="PTHR42994">
    <property type="entry name" value="PEPTIDASE T"/>
    <property type="match status" value="1"/>
</dbReference>
<evidence type="ECO:0000256" key="1">
    <source>
        <dbReference type="ARBA" id="ARBA00001947"/>
    </source>
</evidence>
<dbReference type="SUPFAM" id="SSF53187">
    <property type="entry name" value="Zn-dependent exopeptidases"/>
    <property type="match status" value="1"/>
</dbReference>
<gene>
    <name evidence="2" type="ORF">S01H1_42826</name>
</gene>
<protein>
    <recommendedName>
        <fullName evidence="3">Peptidase M20 dimerisation domain-containing protein</fullName>
    </recommendedName>
</protein>
<proteinExistence type="predicted"/>